<dbReference type="RefSeq" id="WP_160364942.1">
    <property type="nucleotide sequence ID" value="NZ_JACEIB010000001.1"/>
</dbReference>
<evidence type="ECO:0000313" key="3">
    <source>
        <dbReference type="EMBL" id="MBA2932856.1"/>
    </source>
</evidence>
<evidence type="ECO:0000256" key="2">
    <source>
        <dbReference type="SAM" id="Phobius"/>
    </source>
</evidence>
<evidence type="ECO:0000256" key="1">
    <source>
        <dbReference type="SAM" id="MobiDB-lite"/>
    </source>
</evidence>
<protein>
    <submittedName>
        <fullName evidence="3">Uncharacterized protein</fullName>
    </submittedName>
</protein>
<organism evidence="3 4">
    <name type="scientific">Sphingomonas chungangi</name>
    <dbReference type="NCBI Taxonomy" id="2683589"/>
    <lineage>
        <taxon>Bacteria</taxon>
        <taxon>Pseudomonadati</taxon>
        <taxon>Pseudomonadota</taxon>
        <taxon>Alphaproteobacteria</taxon>
        <taxon>Sphingomonadales</taxon>
        <taxon>Sphingomonadaceae</taxon>
        <taxon>Sphingomonas</taxon>
    </lineage>
</organism>
<comment type="caution">
    <text evidence="3">The sequence shown here is derived from an EMBL/GenBank/DDBJ whole genome shotgun (WGS) entry which is preliminary data.</text>
</comment>
<dbReference type="EMBL" id="JACEIB010000001">
    <property type="protein sequence ID" value="MBA2932856.1"/>
    <property type="molecule type" value="Genomic_DNA"/>
</dbReference>
<keyword evidence="4" id="KW-1185">Reference proteome</keyword>
<gene>
    <name evidence="3" type="ORF">HZF05_01980</name>
</gene>
<name>A0A838L3R9_9SPHN</name>
<dbReference type="Proteomes" id="UP000570166">
    <property type="component" value="Unassembled WGS sequence"/>
</dbReference>
<feature type="region of interest" description="Disordered" evidence="1">
    <location>
        <begin position="194"/>
        <end position="237"/>
    </location>
</feature>
<keyword evidence="2" id="KW-0812">Transmembrane</keyword>
<proteinExistence type="predicted"/>
<dbReference type="AlphaFoldDB" id="A0A838L3R9"/>
<feature type="transmembrane region" description="Helical" evidence="2">
    <location>
        <begin position="49"/>
        <end position="70"/>
    </location>
</feature>
<accession>A0A838L3R9</accession>
<evidence type="ECO:0000313" key="4">
    <source>
        <dbReference type="Proteomes" id="UP000570166"/>
    </source>
</evidence>
<keyword evidence="2" id="KW-1133">Transmembrane helix</keyword>
<reference evidence="3 4" key="1">
    <citation type="submission" date="2020-07" db="EMBL/GenBank/DDBJ databases">
        <authorList>
            <person name="Sun Q."/>
        </authorList>
    </citation>
    <scope>NUCLEOTIDE SEQUENCE [LARGE SCALE GENOMIC DNA]</scope>
    <source>
        <strain evidence="3 4">CGMCC 1.13654</strain>
    </source>
</reference>
<sequence length="252" mass="26633">MTTQILRTIDRWRFETPLSVALGASAGFVALSAPAQLFSQVPVAGDMGTAGRAIVAAVLAAVAGGAGYVAMRKPVKAAPAPTDPLADIPEEDRPSGMPAERFARFRRADAHPDAPPRPPIIASRDLGEPFMEVGTPAVEAEVPADDQWWPETSIPDADYVEVPEEAAAKAVEAAEPVAAGPETVEVHAEEPKLAWPVEAAPAEQPSGKASISAMMERLSSGLERRASMPPRDPTPALRDALAELNRLAERRD</sequence>
<keyword evidence="2" id="KW-0472">Membrane</keyword>